<dbReference type="RefSeq" id="WP_311668147.1">
    <property type="nucleotide sequence ID" value="NZ_JAVREO010000009.1"/>
</dbReference>
<dbReference type="Pfam" id="PF07690">
    <property type="entry name" value="MFS_1"/>
    <property type="match status" value="1"/>
</dbReference>
<dbReference type="PROSITE" id="PS50850">
    <property type="entry name" value="MFS"/>
    <property type="match status" value="1"/>
</dbReference>
<feature type="transmembrane region" description="Helical" evidence="9">
    <location>
        <begin position="81"/>
        <end position="100"/>
    </location>
</feature>
<dbReference type="InterPro" id="IPR036259">
    <property type="entry name" value="MFS_trans_sf"/>
</dbReference>
<keyword evidence="5 9" id="KW-1133">Transmembrane helix</keyword>
<sequence>MVATSERAGTREWLGLTVLVLPVLLISVDVSVLFIALPSISADLQPSSSQLLWFADIYAFVLAGLLVTMGSVGDRIGRRKLLMLGALGFGAASVLVAYSSSPAMLIAARAIQGFAGATLMPSTLSLIRNMFHDRQQRARAIGIWTTATSAGMVLGPVVGGILLEHFWWGSVFLINVPVMVALLLLAPSLVPEYRHPRASRFDLLSSAMWLAAVLPVVYGIKRIAEESAVDATATACIAAGLLLAYLFVRRQRALTDPMFDVTLFRQRGFATAISTNTLVFFGMSGLTLFTVQYLQLVLGMSPLRAGLWSLIGAVGAAIGATVGPTLLNQYRHAHILGLGLVIAAGGFTVMTQVGLDSLALLLTANAIAAVGIGMVVALVTDIAVASAPPERAGATSAMAETSTEFGGALGIAALGSIGNLVYGRAIEEDLPPGLPAEAAEPISHTLATAVEVAASLPGDVSTAVLEAARSAFTEGLHVLAIFSACVMLLLAVLAFSMLRHVTVVAAPSDPHDVDDPDDGTEGAGADAAAGSGAAVPGQSAPTEKTGKE</sequence>
<keyword evidence="2" id="KW-0813">Transport</keyword>
<dbReference type="InterPro" id="IPR020846">
    <property type="entry name" value="MFS_dom"/>
</dbReference>
<keyword evidence="3" id="KW-1003">Cell membrane</keyword>
<feature type="transmembrane region" description="Helical" evidence="9">
    <location>
        <begin position="232"/>
        <end position="248"/>
    </location>
</feature>
<feature type="transmembrane region" description="Helical" evidence="9">
    <location>
        <begin position="476"/>
        <end position="498"/>
    </location>
</feature>
<evidence type="ECO:0000256" key="1">
    <source>
        <dbReference type="ARBA" id="ARBA00004651"/>
    </source>
</evidence>
<dbReference type="Proteomes" id="UP001183410">
    <property type="component" value="Unassembled WGS sequence"/>
</dbReference>
<feature type="transmembrane region" description="Helical" evidence="9">
    <location>
        <begin position="167"/>
        <end position="189"/>
    </location>
</feature>
<evidence type="ECO:0000256" key="6">
    <source>
        <dbReference type="ARBA" id="ARBA00023136"/>
    </source>
</evidence>
<gene>
    <name evidence="11" type="ORF">RM844_17420</name>
</gene>
<keyword evidence="12" id="KW-1185">Reference proteome</keyword>
<comment type="subcellular location">
    <subcellularLocation>
        <location evidence="1">Cell membrane</location>
        <topology evidence="1">Multi-pass membrane protein</topology>
    </subcellularLocation>
</comment>
<feature type="transmembrane region" description="Helical" evidence="9">
    <location>
        <begin position="306"/>
        <end position="327"/>
    </location>
</feature>
<evidence type="ECO:0000313" key="11">
    <source>
        <dbReference type="EMBL" id="MDT0268064.1"/>
    </source>
</evidence>
<protein>
    <submittedName>
        <fullName evidence="11">MFS transporter</fullName>
    </submittedName>
</protein>
<comment type="caution">
    <text evidence="11">The sequence shown here is derived from an EMBL/GenBank/DDBJ whole genome shotgun (WGS) entry which is preliminary data.</text>
</comment>
<feature type="transmembrane region" description="Helical" evidence="9">
    <location>
        <begin position="51"/>
        <end position="69"/>
    </location>
</feature>
<evidence type="ECO:0000259" key="10">
    <source>
        <dbReference type="PROSITE" id="PS50850"/>
    </source>
</evidence>
<feature type="transmembrane region" description="Helical" evidence="9">
    <location>
        <begin position="201"/>
        <end position="220"/>
    </location>
</feature>
<organism evidence="11 12">
    <name type="scientific">Streptomyces chisholmiae</name>
    <dbReference type="NCBI Taxonomy" id="3075540"/>
    <lineage>
        <taxon>Bacteria</taxon>
        <taxon>Bacillati</taxon>
        <taxon>Actinomycetota</taxon>
        <taxon>Actinomycetes</taxon>
        <taxon>Kitasatosporales</taxon>
        <taxon>Streptomycetaceae</taxon>
        <taxon>Streptomyces</taxon>
    </lineage>
</organism>
<feature type="region of interest" description="Disordered" evidence="8">
    <location>
        <begin position="507"/>
        <end position="548"/>
    </location>
</feature>
<evidence type="ECO:0000256" key="8">
    <source>
        <dbReference type="SAM" id="MobiDB-lite"/>
    </source>
</evidence>
<feature type="transmembrane region" description="Helical" evidence="9">
    <location>
        <begin position="139"/>
        <end position="161"/>
    </location>
</feature>
<keyword evidence="7" id="KW-0046">Antibiotic resistance</keyword>
<feature type="compositionally biased region" description="Low complexity" evidence="8">
    <location>
        <begin position="523"/>
        <end position="534"/>
    </location>
</feature>
<evidence type="ECO:0000256" key="5">
    <source>
        <dbReference type="ARBA" id="ARBA00022989"/>
    </source>
</evidence>
<dbReference type="PANTHER" id="PTHR42718:SF47">
    <property type="entry name" value="METHYL VIOLOGEN RESISTANCE PROTEIN SMVA"/>
    <property type="match status" value="1"/>
</dbReference>
<dbReference type="SUPFAM" id="SSF103473">
    <property type="entry name" value="MFS general substrate transporter"/>
    <property type="match status" value="1"/>
</dbReference>
<keyword evidence="6 9" id="KW-0472">Membrane</keyword>
<feature type="transmembrane region" description="Helical" evidence="9">
    <location>
        <begin position="269"/>
        <end position="294"/>
    </location>
</feature>
<feature type="domain" description="Major facilitator superfamily (MFS) profile" evidence="10">
    <location>
        <begin position="15"/>
        <end position="502"/>
    </location>
</feature>
<keyword evidence="4 9" id="KW-0812">Transmembrane</keyword>
<dbReference type="Gene3D" id="1.20.1720.10">
    <property type="entry name" value="Multidrug resistance protein D"/>
    <property type="match status" value="2"/>
</dbReference>
<evidence type="ECO:0000256" key="9">
    <source>
        <dbReference type="SAM" id="Phobius"/>
    </source>
</evidence>
<evidence type="ECO:0000256" key="2">
    <source>
        <dbReference type="ARBA" id="ARBA00022448"/>
    </source>
</evidence>
<feature type="transmembrane region" description="Helical" evidence="9">
    <location>
        <begin position="12"/>
        <end position="39"/>
    </location>
</feature>
<name>A0ABU2JSU5_9ACTN</name>
<evidence type="ECO:0000256" key="3">
    <source>
        <dbReference type="ARBA" id="ARBA00022475"/>
    </source>
</evidence>
<evidence type="ECO:0000313" key="12">
    <source>
        <dbReference type="Proteomes" id="UP001183410"/>
    </source>
</evidence>
<feature type="transmembrane region" description="Helical" evidence="9">
    <location>
        <begin position="359"/>
        <end position="384"/>
    </location>
</feature>
<dbReference type="InterPro" id="IPR011701">
    <property type="entry name" value="MFS"/>
</dbReference>
<evidence type="ECO:0000256" key="4">
    <source>
        <dbReference type="ARBA" id="ARBA00022692"/>
    </source>
</evidence>
<dbReference type="EMBL" id="JAVREO010000009">
    <property type="protein sequence ID" value="MDT0268064.1"/>
    <property type="molecule type" value="Genomic_DNA"/>
</dbReference>
<accession>A0ABU2JSU5</accession>
<dbReference type="PANTHER" id="PTHR42718">
    <property type="entry name" value="MAJOR FACILITATOR SUPERFAMILY MULTIDRUG TRANSPORTER MFSC"/>
    <property type="match status" value="1"/>
</dbReference>
<evidence type="ECO:0000256" key="7">
    <source>
        <dbReference type="ARBA" id="ARBA00023251"/>
    </source>
</evidence>
<dbReference type="CDD" id="cd17321">
    <property type="entry name" value="MFS_MMR_MDR_like"/>
    <property type="match status" value="1"/>
</dbReference>
<feature type="transmembrane region" description="Helical" evidence="9">
    <location>
        <begin position="334"/>
        <end position="353"/>
    </location>
</feature>
<reference evidence="12" key="1">
    <citation type="submission" date="2023-07" db="EMBL/GenBank/DDBJ databases">
        <title>30 novel species of actinomycetes from the DSMZ collection.</title>
        <authorList>
            <person name="Nouioui I."/>
        </authorList>
    </citation>
    <scope>NUCLEOTIDE SEQUENCE [LARGE SCALE GENOMIC DNA]</scope>
    <source>
        <strain evidence="12">DSM 44915</strain>
    </source>
</reference>
<feature type="transmembrane region" description="Helical" evidence="9">
    <location>
        <begin position="106"/>
        <end position="127"/>
    </location>
</feature>
<proteinExistence type="predicted"/>